<feature type="domain" description="Carboxymuconolactone decarboxylase-like" evidence="2">
    <location>
        <begin position="161"/>
        <end position="227"/>
    </location>
</feature>
<dbReference type="Proteomes" id="UP001298424">
    <property type="component" value="Unassembled WGS sequence"/>
</dbReference>
<dbReference type="InterPro" id="IPR014710">
    <property type="entry name" value="RmlC-like_jellyroll"/>
</dbReference>
<comment type="caution">
    <text evidence="4">The sequence shown here is derived from an EMBL/GenBank/DDBJ whole genome shotgun (WGS) entry which is preliminary data.</text>
</comment>
<dbReference type="InterPro" id="IPR003779">
    <property type="entry name" value="CMD-like"/>
</dbReference>
<dbReference type="PANTHER" id="PTHR43698:SF1">
    <property type="entry name" value="BLL4564 PROTEIN"/>
    <property type="match status" value="1"/>
</dbReference>
<dbReference type="Gene3D" id="1.20.1290.10">
    <property type="entry name" value="AhpD-like"/>
    <property type="match status" value="1"/>
</dbReference>
<dbReference type="InterPro" id="IPR013096">
    <property type="entry name" value="Cupin_2"/>
</dbReference>
<dbReference type="SUPFAM" id="SSF69118">
    <property type="entry name" value="AhpD-like"/>
    <property type="match status" value="1"/>
</dbReference>
<name>A0ABS9NM11_9NEIS</name>
<dbReference type="PANTHER" id="PTHR43698">
    <property type="entry name" value="RIBD C-TERMINAL DOMAIN CONTAINING PROTEIN"/>
    <property type="match status" value="1"/>
</dbReference>
<keyword evidence="5" id="KW-1185">Reference proteome</keyword>
<dbReference type="RefSeq" id="WP_238746010.1">
    <property type="nucleotide sequence ID" value="NZ_JAKOOW010000014.1"/>
</dbReference>
<keyword evidence="1" id="KW-0732">Signal</keyword>
<protein>
    <submittedName>
        <fullName evidence="4">Carboxymuconolactone decarboxylase family protein</fullName>
    </submittedName>
</protein>
<dbReference type="SUPFAM" id="SSF51182">
    <property type="entry name" value="RmlC-like cupins"/>
    <property type="match status" value="1"/>
</dbReference>
<reference evidence="4 5" key="1">
    <citation type="submission" date="2022-02" db="EMBL/GenBank/DDBJ databases">
        <title>Genome sequence data of Kingella unionensis sp. nov. strain CICC 24913 (CCUG 75125).</title>
        <authorList>
            <person name="Xiao M."/>
        </authorList>
    </citation>
    <scope>NUCLEOTIDE SEQUENCE [LARGE SCALE GENOMIC DNA]</scope>
    <source>
        <strain evidence="4 5">CICC 24913</strain>
    </source>
</reference>
<organism evidence="4 5">
    <name type="scientific">Kingella pumchi</name>
    <dbReference type="NCBI Taxonomy" id="2779506"/>
    <lineage>
        <taxon>Bacteria</taxon>
        <taxon>Pseudomonadati</taxon>
        <taxon>Pseudomonadota</taxon>
        <taxon>Betaproteobacteria</taxon>
        <taxon>Neisseriales</taxon>
        <taxon>Neisseriaceae</taxon>
        <taxon>Kingella</taxon>
    </lineage>
</organism>
<evidence type="ECO:0000256" key="1">
    <source>
        <dbReference type="SAM" id="SignalP"/>
    </source>
</evidence>
<dbReference type="Pfam" id="PF07883">
    <property type="entry name" value="Cupin_2"/>
    <property type="match status" value="1"/>
</dbReference>
<evidence type="ECO:0000313" key="4">
    <source>
        <dbReference type="EMBL" id="MCG6503560.1"/>
    </source>
</evidence>
<accession>A0ABS9NM11</accession>
<evidence type="ECO:0000313" key="5">
    <source>
        <dbReference type="Proteomes" id="UP001298424"/>
    </source>
</evidence>
<dbReference type="CDD" id="cd02233">
    <property type="entry name" value="cupin_HNL-like"/>
    <property type="match status" value="1"/>
</dbReference>
<feature type="signal peptide" evidence="1">
    <location>
        <begin position="1"/>
        <end position="22"/>
    </location>
</feature>
<proteinExistence type="predicted"/>
<dbReference type="Pfam" id="PF02627">
    <property type="entry name" value="CMD"/>
    <property type="match status" value="2"/>
</dbReference>
<feature type="chain" id="PRO_5046190840" evidence="1">
    <location>
        <begin position="23"/>
        <end position="367"/>
    </location>
</feature>
<feature type="domain" description="Carboxymuconolactone decarboxylase-like" evidence="2">
    <location>
        <begin position="289"/>
        <end position="363"/>
    </location>
</feature>
<feature type="domain" description="Cupin type-2" evidence="3">
    <location>
        <begin position="67"/>
        <end position="122"/>
    </location>
</feature>
<evidence type="ECO:0000259" key="3">
    <source>
        <dbReference type="Pfam" id="PF07883"/>
    </source>
</evidence>
<dbReference type="InterPro" id="IPR047263">
    <property type="entry name" value="HNL-like_cupin"/>
</dbReference>
<gene>
    <name evidence="4" type="ORF">MB824_03490</name>
</gene>
<dbReference type="EMBL" id="JAKOOW010000014">
    <property type="protein sequence ID" value="MCG6503560.1"/>
    <property type="molecule type" value="Genomic_DNA"/>
</dbReference>
<dbReference type="Gene3D" id="2.60.120.10">
    <property type="entry name" value="Jelly Rolls"/>
    <property type="match status" value="1"/>
</dbReference>
<dbReference type="InterPro" id="IPR029032">
    <property type="entry name" value="AhpD-like"/>
</dbReference>
<dbReference type="InterPro" id="IPR011051">
    <property type="entry name" value="RmlC_Cupin_sf"/>
</dbReference>
<sequence>MKKFFQKTTALCFALAAPFVQAQTMTQVIPQSVQTVQTTDPAHFTGQGSYARLPVMPSNGDVAAASVNFPPNVFTDWHSHAQGQYLIVTEGIGRFQEWGKPVQTIQKGDVVWIAPNVKHWHGAGEFTAMAHIALSPAKDNAVTWFEKVNLPRTERAAAHILGSLNAKQLALLPVAAAVTTGDTAKLNAAVAQGLADGLTVSELTEAVSHQFAYIGAPKTLNGIAALQKQLETRKNQGIRDPEGTPATDIGAADYYQLGTQTLARLSQAPTDRPIFRFAPAVDYAIKAQLFGYQFSRDNLGAVERELVTLASLAALGESVNGQLRSHLRVLQNLGATDRHIAQIAQSIETALGKAAADNVRQVWQGLD</sequence>
<evidence type="ECO:0000259" key="2">
    <source>
        <dbReference type="Pfam" id="PF02627"/>
    </source>
</evidence>